<feature type="chain" id="PRO_5028806247" evidence="1">
    <location>
        <begin position="24"/>
        <end position="165"/>
    </location>
</feature>
<dbReference type="RefSeq" id="WP_118642181.1">
    <property type="nucleotide sequence ID" value="NZ_CP060635.1"/>
</dbReference>
<evidence type="ECO:0000313" key="3">
    <source>
        <dbReference type="Proteomes" id="UP000515860"/>
    </source>
</evidence>
<organism evidence="2 3">
    <name type="scientific">Wansuia hejianensis</name>
    <dbReference type="NCBI Taxonomy" id="2763667"/>
    <lineage>
        <taxon>Bacteria</taxon>
        <taxon>Bacillati</taxon>
        <taxon>Bacillota</taxon>
        <taxon>Clostridia</taxon>
        <taxon>Lachnospirales</taxon>
        <taxon>Lachnospiraceae</taxon>
        <taxon>Wansuia</taxon>
    </lineage>
</organism>
<protein>
    <submittedName>
        <fullName evidence="2">Uncharacterized protein</fullName>
    </submittedName>
</protein>
<name>A0A7G9GEM0_9FIRM</name>
<keyword evidence="3" id="KW-1185">Reference proteome</keyword>
<dbReference type="AlphaFoldDB" id="A0A7G9GEM0"/>
<keyword evidence="1" id="KW-0732">Signal</keyword>
<feature type="signal peptide" evidence="1">
    <location>
        <begin position="1"/>
        <end position="23"/>
    </location>
</feature>
<sequence>MREWTAALLFLLCAALGAVPARAAENSTEITLEIPEKAEVSVEIRGNGSITAENGENTEVIRQEGTVFVEKGQDVVFRFHPAEGSRLTSVLYQGKEIKNQIEKQSWTLKNVQESGTIAVIFAVSSGQNEEVETGDYNRYACYGLLAAVCAAATAILWRKKQGKYW</sequence>
<gene>
    <name evidence="2" type="ORF">H9Q79_02885</name>
</gene>
<evidence type="ECO:0000256" key="1">
    <source>
        <dbReference type="SAM" id="SignalP"/>
    </source>
</evidence>
<dbReference type="EMBL" id="CP060635">
    <property type="protein sequence ID" value="QNM09252.1"/>
    <property type="molecule type" value="Genomic_DNA"/>
</dbReference>
<dbReference type="Proteomes" id="UP000515860">
    <property type="component" value="Chromosome"/>
</dbReference>
<accession>A0A7G9GEM0</accession>
<proteinExistence type="predicted"/>
<reference evidence="2 3" key="1">
    <citation type="submission" date="2020-08" db="EMBL/GenBank/DDBJ databases">
        <authorList>
            <person name="Liu C."/>
            <person name="Sun Q."/>
        </authorList>
    </citation>
    <scope>NUCLEOTIDE SEQUENCE [LARGE SCALE GENOMIC DNA]</scope>
    <source>
        <strain evidence="2 3">NSJ-29</strain>
    </source>
</reference>
<evidence type="ECO:0000313" key="2">
    <source>
        <dbReference type="EMBL" id="QNM09252.1"/>
    </source>
</evidence>
<dbReference type="KEGG" id="whj:H9Q79_02885"/>